<gene>
    <name evidence="1" type="ORF">O6H91_18G065300</name>
</gene>
<sequence length="505" mass="58067">MSLSIPGHCSLAAAMLHPHSAARSLASFSYECLNFYSKPSTQTLRRSSFFGDFCSSSSNKAFIVSIATLKQRRHHVVTARIKRRKDPTFDKVIEREKKLRIVSKLKDLLVKQPGRVMSLRTLGKYRGQIGLMGKRRFVVLLRKYPAVFKVFEEGAGSIYFRLTHEAEAQYFEELKIKEELEDLLVIKLRKLLMMSVDRRILISKIKHIKRDLGLPDDFDTELVKRYPQFFTVVDTGMGPALELALWDPALAVTAAEKKAQQEVKQDEPVEEASISGRSPKFPRLPLPRGYTLSRKDRENILKFHQLPCISPYEDKTQLDPASPEAEKHAVKVVQELLSLTIEKRTLVDHLTHFRRDYKFSQRIRSMLIRHPEIFYVSFKGHRDSVFLTEAYKGSELKEKDPLVLAKERLGALVALGRKGQRLDESEGDEESDDDEEDVREDYDWSDADDEVLDATKVKPTSGSAGVLDEDEEDKMRVRILREAERASKGPRRDLEYASSRPREKW</sequence>
<accession>A0ACC2B265</accession>
<proteinExistence type="predicted"/>
<comment type="caution">
    <text evidence="1">The sequence shown here is derived from an EMBL/GenBank/DDBJ whole genome shotgun (WGS) entry which is preliminary data.</text>
</comment>
<organism evidence="1 2">
    <name type="scientific">Diphasiastrum complanatum</name>
    <name type="common">Issler's clubmoss</name>
    <name type="synonym">Lycopodium complanatum</name>
    <dbReference type="NCBI Taxonomy" id="34168"/>
    <lineage>
        <taxon>Eukaryota</taxon>
        <taxon>Viridiplantae</taxon>
        <taxon>Streptophyta</taxon>
        <taxon>Embryophyta</taxon>
        <taxon>Tracheophyta</taxon>
        <taxon>Lycopodiopsida</taxon>
        <taxon>Lycopodiales</taxon>
        <taxon>Lycopodiaceae</taxon>
        <taxon>Lycopodioideae</taxon>
        <taxon>Diphasiastrum</taxon>
    </lineage>
</organism>
<evidence type="ECO:0000313" key="1">
    <source>
        <dbReference type="EMBL" id="KAJ7523855.1"/>
    </source>
</evidence>
<evidence type="ECO:0000313" key="2">
    <source>
        <dbReference type="Proteomes" id="UP001162992"/>
    </source>
</evidence>
<name>A0ACC2B265_DIPCM</name>
<keyword evidence="2" id="KW-1185">Reference proteome</keyword>
<protein>
    <submittedName>
        <fullName evidence="1">Uncharacterized protein</fullName>
    </submittedName>
</protein>
<reference evidence="2" key="1">
    <citation type="journal article" date="2024" name="Proc. Natl. Acad. Sci. U.S.A.">
        <title>Extraordinary preservation of gene collinearity over three hundred million years revealed in homosporous lycophytes.</title>
        <authorList>
            <person name="Li C."/>
            <person name="Wickell D."/>
            <person name="Kuo L.Y."/>
            <person name="Chen X."/>
            <person name="Nie B."/>
            <person name="Liao X."/>
            <person name="Peng D."/>
            <person name="Ji J."/>
            <person name="Jenkins J."/>
            <person name="Williams M."/>
            <person name="Shu S."/>
            <person name="Plott C."/>
            <person name="Barry K."/>
            <person name="Rajasekar S."/>
            <person name="Grimwood J."/>
            <person name="Han X."/>
            <person name="Sun S."/>
            <person name="Hou Z."/>
            <person name="He W."/>
            <person name="Dai G."/>
            <person name="Sun C."/>
            <person name="Schmutz J."/>
            <person name="Leebens-Mack J.H."/>
            <person name="Li F.W."/>
            <person name="Wang L."/>
        </authorList>
    </citation>
    <scope>NUCLEOTIDE SEQUENCE [LARGE SCALE GENOMIC DNA]</scope>
    <source>
        <strain evidence="2">cv. PW_Plant_1</strain>
    </source>
</reference>
<dbReference type="EMBL" id="CM055109">
    <property type="protein sequence ID" value="KAJ7523855.1"/>
    <property type="molecule type" value="Genomic_DNA"/>
</dbReference>
<dbReference type="Proteomes" id="UP001162992">
    <property type="component" value="Chromosome 18"/>
</dbReference>